<keyword evidence="1 3" id="KW-0732">Signal</keyword>
<comment type="caution">
    <text evidence="5">The sequence shown here is derived from an EMBL/GenBank/DDBJ whole genome shotgun (WGS) entry which is preliminary data.</text>
</comment>
<reference evidence="5 6" key="1">
    <citation type="submission" date="2021-03" db="EMBL/GenBank/DDBJ databases">
        <title>Aliifodinibius sp. nov., a new bacterium isolated from saline soil.</title>
        <authorList>
            <person name="Galisteo C."/>
            <person name="De La Haba R."/>
            <person name="Sanchez-Porro C."/>
            <person name="Ventosa A."/>
        </authorList>
    </citation>
    <scope>NUCLEOTIDE SEQUENCE [LARGE SCALE GENOMIC DNA]</scope>
    <source>
        <strain evidence="5 6">1BSP15-2V2</strain>
    </source>
</reference>
<evidence type="ECO:0000313" key="5">
    <source>
        <dbReference type="EMBL" id="MCW9706523.1"/>
    </source>
</evidence>
<dbReference type="RefSeq" id="WP_265765234.1">
    <property type="nucleotide sequence ID" value="NZ_JAGGJA010000003.1"/>
</dbReference>
<evidence type="ECO:0000256" key="3">
    <source>
        <dbReference type="SAM" id="SignalP"/>
    </source>
</evidence>
<gene>
    <name evidence="5" type="ORF">J6I44_06635</name>
</gene>
<protein>
    <submittedName>
        <fullName evidence="5">Ig-like domain-containing protein</fullName>
    </submittedName>
</protein>
<dbReference type="Proteomes" id="UP001207918">
    <property type="component" value="Unassembled WGS sequence"/>
</dbReference>
<name>A0ABT3PLB9_9BACT</name>
<dbReference type="PROSITE" id="PS51257">
    <property type="entry name" value="PROKAR_LIPOPROTEIN"/>
    <property type="match status" value="1"/>
</dbReference>
<accession>A0ABT3PLB9</accession>
<keyword evidence="6" id="KW-1185">Reference proteome</keyword>
<feature type="chain" id="PRO_5045917159" evidence="3">
    <location>
        <begin position="22"/>
        <end position="537"/>
    </location>
</feature>
<evidence type="ECO:0000256" key="1">
    <source>
        <dbReference type="ARBA" id="ARBA00022729"/>
    </source>
</evidence>
<sequence length="537" mass="60210">MKVIITNVACLLVILWAISCATPSSPTGGPRDEEGPEIIKTEPETGTTNFDERSIIFHFSEFVERSSLSQAIVVEPDIGIQYELDWGRKSVALEFQEAIPDSTTLIVTIETELRDTQGNEMASPQKVAVSTGSEIDKGKLFGRIIGAQTGEDTEGERILLYREPVDLTTKANYVSSTDTSGSFQFSYLSEGRYKAFWVDDRNRNKIWDPQQERAQPFRKEFVELAKEGQDSLGAAFVTAVDTTQPILQGVGLFSSQRLRMRFSENILVTDSASIGVTDTLGNAVGPGTPLYIPPNEPYVLFAQSSEQLAESQSYSLALQGVVDESGNALAEFDQTFTGSGQEDTTEQRIITRNNLSGYYPSDPIEVTYAKPIDEAPIRDSLIVVEGTELRESWESVDIKENILRIAPDSSWKSGVEYEFRIWDPIISDYRKLQPKIWHDNQMGKLNIVTEDTLKQDIYLEISNEEVGLQRDTVFTNQIEISSLPPLNYKVIAYRDVNGNGQWDYGQVSPYEKPEPYFIQTEVPVKRDFTGDLTIIFQ</sequence>
<feature type="region of interest" description="Disordered" evidence="2">
    <location>
        <begin position="24"/>
        <end position="45"/>
    </location>
</feature>
<evidence type="ECO:0000259" key="4">
    <source>
        <dbReference type="Pfam" id="PF13205"/>
    </source>
</evidence>
<proteinExistence type="predicted"/>
<feature type="domain" description="SbsA Ig-like" evidence="4">
    <location>
        <begin position="32"/>
        <end position="128"/>
    </location>
</feature>
<dbReference type="Pfam" id="PF13205">
    <property type="entry name" value="Big_5"/>
    <property type="match status" value="1"/>
</dbReference>
<dbReference type="InterPro" id="IPR032812">
    <property type="entry name" value="SbsA_Ig"/>
</dbReference>
<feature type="compositionally biased region" description="Basic and acidic residues" evidence="2">
    <location>
        <begin position="30"/>
        <end position="43"/>
    </location>
</feature>
<organism evidence="5 6">
    <name type="scientific">Fodinibius salsisoli</name>
    <dbReference type="NCBI Taxonomy" id="2820877"/>
    <lineage>
        <taxon>Bacteria</taxon>
        <taxon>Pseudomonadati</taxon>
        <taxon>Balneolota</taxon>
        <taxon>Balneolia</taxon>
        <taxon>Balneolales</taxon>
        <taxon>Balneolaceae</taxon>
        <taxon>Fodinibius</taxon>
    </lineage>
</organism>
<evidence type="ECO:0000256" key="2">
    <source>
        <dbReference type="SAM" id="MobiDB-lite"/>
    </source>
</evidence>
<evidence type="ECO:0000313" key="6">
    <source>
        <dbReference type="Proteomes" id="UP001207918"/>
    </source>
</evidence>
<feature type="signal peptide" evidence="3">
    <location>
        <begin position="1"/>
        <end position="21"/>
    </location>
</feature>
<dbReference type="EMBL" id="JAGGJA010000003">
    <property type="protein sequence ID" value="MCW9706523.1"/>
    <property type="molecule type" value="Genomic_DNA"/>
</dbReference>